<evidence type="ECO:0000313" key="7">
    <source>
        <dbReference type="Proteomes" id="UP000007267"/>
    </source>
</evidence>
<dbReference type="HOGENOM" id="CLU_030571_4_0_1"/>
<dbReference type="AlphaFoldDB" id="K7G515"/>
<dbReference type="Ensembl" id="ENSPSIT00000015448.1">
    <property type="protein sequence ID" value="ENSPSIP00000015376.1"/>
    <property type="gene ID" value="ENSPSIG00000013750.1"/>
</dbReference>
<evidence type="ECO:0000256" key="2">
    <source>
        <dbReference type="ARBA" id="ARBA00022801"/>
    </source>
</evidence>
<dbReference type="GO" id="GO:0046872">
    <property type="term" value="F:metal ion binding"/>
    <property type="evidence" value="ECO:0007669"/>
    <property type="project" value="UniProtKB-KW"/>
</dbReference>
<dbReference type="InterPro" id="IPR032282">
    <property type="entry name" value="HAGH_C"/>
</dbReference>
<dbReference type="EMBL" id="AGCU01177789">
    <property type="status" value="NOT_ANNOTATED_CDS"/>
    <property type="molecule type" value="Genomic_DNA"/>
</dbReference>
<dbReference type="Proteomes" id="UP000007267">
    <property type="component" value="Unassembled WGS sequence"/>
</dbReference>
<dbReference type="GeneTree" id="ENSGT00940000158887"/>
<reference evidence="7" key="2">
    <citation type="journal article" date="2013" name="Nat. Genet.">
        <title>The draft genomes of soft-shell turtle and green sea turtle yield insights into the development and evolution of the turtle-specific body plan.</title>
        <authorList>
            <person name="Wang Z."/>
            <person name="Pascual-Anaya J."/>
            <person name="Zadissa A."/>
            <person name="Li W."/>
            <person name="Niimura Y."/>
            <person name="Huang Z."/>
            <person name="Li C."/>
            <person name="White S."/>
            <person name="Xiong Z."/>
            <person name="Fang D."/>
            <person name="Wang B."/>
            <person name="Ming Y."/>
            <person name="Chen Y."/>
            <person name="Zheng Y."/>
            <person name="Kuraku S."/>
            <person name="Pignatelli M."/>
            <person name="Herrero J."/>
            <person name="Beal K."/>
            <person name="Nozawa M."/>
            <person name="Li Q."/>
            <person name="Wang J."/>
            <person name="Zhang H."/>
            <person name="Yu L."/>
            <person name="Shigenobu S."/>
            <person name="Wang J."/>
            <person name="Liu J."/>
            <person name="Flicek P."/>
            <person name="Searle S."/>
            <person name="Wang J."/>
            <person name="Kuratani S."/>
            <person name="Yin Y."/>
            <person name="Aken B."/>
            <person name="Zhang G."/>
            <person name="Irie N."/>
        </authorList>
    </citation>
    <scope>NUCLEOTIDE SEQUENCE [LARGE SCALE GENOMIC DNA]</scope>
    <source>
        <strain evidence="7">Daiwa-1</strain>
    </source>
</reference>
<accession>K7G515</accession>
<evidence type="ECO:0000256" key="1">
    <source>
        <dbReference type="ARBA" id="ARBA00022723"/>
    </source>
</evidence>
<organism evidence="6 7">
    <name type="scientific">Pelodiscus sinensis</name>
    <name type="common">Chinese softshell turtle</name>
    <name type="synonym">Trionyx sinensis</name>
    <dbReference type="NCBI Taxonomy" id="13735"/>
    <lineage>
        <taxon>Eukaryota</taxon>
        <taxon>Metazoa</taxon>
        <taxon>Chordata</taxon>
        <taxon>Craniata</taxon>
        <taxon>Vertebrata</taxon>
        <taxon>Euteleostomi</taxon>
        <taxon>Archelosauria</taxon>
        <taxon>Testudinata</taxon>
        <taxon>Testudines</taxon>
        <taxon>Cryptodira</taxon>
        <taxon>Trionychia</taxon>
        <taxon>Trionychidae</taxon>
        <taxon>Pelodiscus</taxon>
    </lineage>
</organism>
<dbReference type="GO" id="GO:0046929">
    <property type="term" value="P:negative regulation of neurotransmitter secretion"/>
    <property type="evidence" value="ECO:0007669"/>
    <property type="project" value="Ensembl"/>
</dbReference>
<feature type="region of interest" description="Disordered" evidence="4">
    <location>
        <begin position="27"/>
        <end position="48"/>
    </location>
</feature>
<dbReference type="PANTHER" id="PTHR11935:SF116">
    <property type="entry name" value="HYDROLASE PNKD-RELATED"/>
    <property type="match status" value="1"/>
</dbReference>
<evidence type="ECO:0000259" key="5">
    <source>
        <dbReference type="Pfam" id="PF16123"/>
    </source>
</evidence>
<dbReference type="GO" id="GO:0050884">
    <property type="term" value="P:neuromuscular process controlling posture"/>
    <property type="evidence" value="ECO:0007669"/>
    <property type="project" value="Ensembl"/>
</dbReference>
<dbReference type="GO" id="GO:0099523">
    <property type="term" value="C:presynaptic cytosol"/>
    <property type="evidence" value="ECO:0007669"/>
    <property type="project" value="Ensembl"/>
</dbReference>
<dbReference type="STRING" id="13735.ENSPSIP00000015376"/>
<dbReference type="eggNOG" id="KOG0813">
    <property type="taxonomic scope" value="Eukaryota"/>
</dbReference>
<keyword evidence="7" id="KW-1185">Reference proteome</keyword>
<dbReference type="Gene3D" id="3.60.15.10">
    <property type="entry name" value="Ribonuclease Z/Hydroxyacylglutathione hydrolase-like"/>
    <property type="match status" value="1"/>
</dbReference>
<dbReference type="EMBL" id="AGCU01177788">
    <property type="status" value="NOT_ANNOTATED_CDS"/>
    <property type="molecule type" value="Genomic_DNA"/>
</dbReference>
<dbReference type="GO" id="GO:0005739">
    <property type="term" value="C:mitochondrion"/>
    <property type="evidence" value="ECO:0007669"/>
    <property type="project" value="Ensembl"/>
</dbReference>
<sequence>QAAIEQEGVRLVAILCTHKHCGHMLPDPAPQPTARWPSRPLRASPLRPRSPLLDKEVVSVGQLRFKALFTPGHTVGHMVYVLDGKPCGGPACLFSGDLLFLSGCGELGPSALSGDSGPPAPSLHSATCLGFPLLLSPRHEYAQECLMFASLLEPENPVLEQKLQWVTQQRLEKRSTCPSTIREEKEYNPFLRTHCRELHRALGLQPLSNEDWESFRARVLKEVRHRKDVYRAN</sequence>
<dbReference type="GO" id="GO:0032225">
    <property type="term" value="P:regulation of synaptic transmission, dopaminergic"/>
    <property type="evidence" value="ECO:0007669"/>
    <property type="project" value="Ensembl"/>
</dbReference>
<evidence type="ECO:0000313" key="6">
    <source>
        <dbReference type="Ensembl" id="ENSPSIP00000015376.1"/>
    </source>
</evidence>
<dbReference type="EMBL" id="AGCU01177790">
    <property type="status" value="NOT_ANNOTATED_CDS"/>
    <property type="molecule type" value="Genomic_DNA"/>
</dbReference>
<proteinExistence type="predicted"/>
<evidence type="ECO:0000256" key="4">
    <source>
        <dbReference type="SAM" id="MobiDB-lite"/>
    </source>
</evidence>
<dbReference type="OMA" id="HEYAQEC"/>
<dbReference type="InterPro" id="IPR036866">
    <property type="entry name" value="RibonucZ/Hydroxyglut_hydro"/>
</dbReference>
<evidence type="ECO:0000256" key="3">
    <source>
        <dbReference type="ARBA" id="ARBA00022833"/>
    </source>
</evidence>
<dbReference type="Pfam" id="PF16123">
    <property type="entry name" value="HAGH_C"/>
    <property type="match status" value="1"/>
</dbReference>
<dbReference type="PANTHER" id="PTHR11935">
    <property type="entry name" value="BETA LACTAMASE DOMAIN"/>
    <property type="match status" value="1"/>
</dbReference>
<reference evidence="6" key="3">
    <citation type="submission" date="2025-08" db="UniProtKB">
        <authorList>
            <consortium name="Ensembl"/>
        </authorList>
    </citation>
    <scope>IDENTIFICATION</scope>
</reference>
<keyword evidence="2" id="KW-0378">Hydrolase</keyword>
<dbReference type="EMBL" id="AGCU01177791">
    <property type="status" value="NOT_ANNOTATED_CDS"/>
    <property type="molecule type" value="Genomic_DNA"/>
</dbReference>
<reference evidence="7" key="1">
    <citation type="submission" date="2011-10" db="EMBL/GenBank/DDBJ databases">
        <authorList>
            <consortium name="Soft-shell Turtle Genome Consortium"/>
        </authorList>
    </citation>
    <scope>NUCLEOTIDE SEQUENCE [LARGE SCALE GENOMIC DNA]</scope>
    <source>
        <strain evidence="7">Daiwa-1</strain>
    </source>
</reference>
<keyword evidence="3" id="KW-0862">Zinc</keyword>
<keyword evidence="1" id="KW-0479">Metal-binding</keyword>
<feature type="compositionally biased region" description="Low complexity" evidence="4">
    <location>
        <begin position="37"/>
        <end position="48"/>
    </location>
</feature>
<dbReference type="GO" id="GO:0016020">
    <property type="term" value="C:membrane"/>
    <property type="evidence" value="ECO:0007669"/>
    <property type="project" value="Ensembl"/>
</dbReference>
<gene>
    <name evidence="6" type="primary">PNKD</name>
</gene>
<dbReference type="SUPFAM" id="SSF56281">
    <property type="entry name" value="Metallo-hydrolase/oxidoreductase"/>
    <property type="match status" value="1"/>
</dbReference>
<reference evidence="6" key="4">
    <citation type="submission" date="2025-09" db="UniProtKB">
        <authorList>
            <consortium name="Ensembl"/>
        </authorList>
    </citation>
    <scope>IDENTIFICATION</scope>
</reference>
<protein>
    <submittedName>
        <fullName evidence="6">PNKD metallo-beta-lactamase domain containing</fullName>
    </submittedName>
</protein>
<feature type="domain" description="Hydroxyacylglutathione hydrolase C-terminal" evidence="5">
    <location>
        <begin position="140"/>
        <end position="229"/>
    </location>
</feature>
<dbReference type="GO" id="GO:0016787">
    <property type="term" value="F:hydrolase activity"/>
    <property type="evidence" value="ECO:0007669"/>
    <property type="project" value="UniProtKB-KW"/>
</dbReference>
<name>K7G515_PELSI</name>
<dbReference type="GO" id="GO:0042053">
    <property type="term" value="P:regulation of dopamine metabolic process"/>
    <property type="evidence" value="ECO:0007669"/>
    <property type="project" value="Ensembl"/>
</dbReference>